<evidence type="ECO:0000313" key="1">
    <source>
        <dbReference type="EMBL" id="CAE2286933.1"/>
    </source>
</evidence>
<accession>A0A7S4K8B3</accession>
<reference evidence="1" key="1">
    <citation type="submission" date="2021-01" db="EMBL/GenBank/DDBJ databases">
        <authorList>
            <person name="Corre E."/>
            <person name="Pelletier E."/>
            <person name="Niang G."/>
            <person name="Scheremetjew M."/>
            <person name="Finn R."/>
            <person name="Kale V."/>
            <person name="Holt S."/>
            <person name="Cochrane G."/>
            <person name="Meng A."/>
            <person name="Brown T."/>
            <person name="Cohen L."/>
        </authorList>
    </citation>
    <scope>NUCLEOTIDE SEQUENCE</scope>
    <source>
        <strain evidence="1">Isolate 1302-5</strain>
    </source>
</reference>
<protein>
    <submittedName>
        <fullName evidence="1">Uncharacterized protein</fullName>
    </submittedName>
</protein>
<name>A0A7S4K8B3_9STRA</name>
<gene>
    <name evidence="1" type="ORF">OAUR00152_LOCUS40907</name>
</gene>
<organism evidence="1">
    <name type="scientific">Odontella aurita</name>
    <dbReference type="NCBI Taxonomy" id="265563"/>
    <lineage>
        <taxon>Eukaryota</taxon>
        <taxon>Sar</taxon>
        <taxon>Stramenopiles</taxon>
        <taxon>Ochrophyta</taxon>
        <taxon>Bacillariophyta</taxon>
        <taxon>Mediophyceae</taxon>
        <taxon>Biddulphiophycidae</taxon>
        <taxon>Eupodiscales</taxon>
        <taxon>Odontellaceae</taxon>
        <taxon>Odontella</taxon>
    </lineage>
</organism>
<dbReference type="EMBL" id="HBKQ01059946">
    <property type="protein sequence ID" value="CAE2286933.1"/>
    <property type="molecule type" value="Transcribed_RNA"/>
</dbReference>
<sequence>MKQIEEVDFMSEKQRVTYIKSKIAKFAARGNALKGKKGVTENKIFDRITQIRDQNRAVMRHIIFSEVLKIDEKFLGGEGSHHFFKRMKQWFYDGFRHRYNLSYTRYDGSGQKLPKDAQENKLAINNCVN</sequence>
<dbReference type="AlphaFoldDB" id="A0A7S4K8B3"/>
<proteinExistence type="predicted"/>